<dbReference type="Proteomes" id="UP001208567">
    <property type="component" value="Unassembled WGS sequence"/>
</dbReference>
<dbReference type="InterPro" id="IPR002828">
    <property type="entry name" value="SurE-like_Pase/nucleotidase"/>
</dbReference>
<dbReference type="InterPro" id="IPR030048">
    <property type="entry name" value="SurE"/>
</dbReference>
<sequence length="270" mass="29350">MKPLILVTNDDGVYSPGLCAAAEAVQDLGDLLVVAPRYQQTSMGRSFPKSSDVGIIEKVKLIINGCEIEAYGVHGSPAHAVSHGILELAYKKPDLCISGINYGENLGLSITCSGTVGAAFEADSYDISSIAVSRQADLSIQHASDYKNMDFEASKKIIRELAVDILKNGLPDEISILNVNVPDNAAANTEVRITKQGRSNYSVFKKPEVRDFSKSYVLSSEMDAHINKSDKNSDVYAIYFDKVISITPLTWNMSANTNWGFKRSSSNTNN</sequence>
<dbReference type="InterPro" id="IPR036523">
    <property type="entry name" value="SurE-like_sf"/>
</dbReference>
<organism evidence="7 8">
    <name type="scientific">Clostridium omnivorum</name>
    <dbReference type="NCBI Taxonomy" id="1604902"/>
    <lineage>
        <taxon>Bacteria</taxon>
        <taxon>Bacillati</taxon>
        <taxon>Bacillota</taxon>
        <taxon>Clostridia</taxon>
        <taxon>Eubacteriales</taxon>
        <taxon>Clostridiaceae</taxon>
        <taxon>Clostridium</taxon>
    </lineage>
</organism>
<comment type="catalytic activity">
    <reaction evidence="1">
        <text>a ribonucleoside 5'-phosphate + H2O = a ribonucleoside + phosphate</text>
        <dbReference type="Rhea" id="RHEA:12484"/>
        <dbReference type="ChEBI" id="CHEBI:15377"/>
        <dbReference type="ChEBI" id="CHEBI:18254"/>
        <dbReference type="ChEBI" id="CHEBI:43474"/>
        <dbReference type="ChEBI" id="CHEBI:58043"/>
        <dbReference type="EC" id="3.1.3.5"/>
    </reaction>
</comment>
<proteinExistence type="inferred from homology"/>
<evidence type="ECO:0000256" key="1">
    <source>
        <dbReference type="ARBA" id="ARBA00000815"/>
    </source>
</evidence>
<evidence type="ECO:0000313" key="8">
    <source>
        <dbReference type="Proteomes" id="UP001208567"/>
    </source>
</evidence>
<dbReference type="PANTHER" id="PTHR30457">
    <property type="entry name" value="5'-NUCLEOTIDASE SURE"/>
    <property type="match status" value="1"/>
</dbReference>
<evidence type="ECO:0000256" key="4">
    <source>
        <dbReference type="ARBA" id="ARBA00022723"/>
    </source>
</evidence>
<evidence type="ECO:0000256" key="3">
    <source>
        <dbReference type="ARBA" id="ARBA00012643"/>
    </source>
</evidence>
<dbReference type="EMBL" id="BRXR01000001">
    <property type="protein sequence ID" value="GLC31816.1"/>
    <property type="molecule type" value="Genomic_DNA"/>
</dbReference>
<dbReference type="Pfam" id="PF01975">
    <property type="entry name" value="SurE"/>
    <property type="match status" value="1"/>
</dbReference>
<comment type="caution">
    <text evidence="7">The sequence shown here is derived from an EMBL/GenBank/DDBJ whole genome shotgun (WGS) entry which is preliminary data.</text>
</comment>
<keyword evidence="4" id="KW-0479">Metal-binding</keyword>
<keyword evidence="5" id="KW-0378">Hydrolase</keyword>
<feature type="domain" description="Survival protein SurE-like phosphatase/nucleotidase" evidence="6">
    <location>
        <begin position="5"/>
        <end position="202"/>
    </location>
</feature>
<reference evidence="7 8" key="1">
    <citation type="journal article" date="2024" name="Int. J. Syst. Evol. Microbiol.">
        <title>Clostridium omnivorum sp. nov., isolated from anoxic soil under the treatment of reductive soil disinfestation.</title>
        <authorList>
            <person name="Ueki A."/>
            <person name="Tonouchi A."/>
            <person name="Kaku N."/>
            <person name="Honma S."/>
            <person name="Ueki K."/>
        </authorList>
    </citation>
    <scope>NUCLEOTIDE SEQUENCE [LARGE SCALE GENOMIC DNA]</scope>
    <source>
        <strain evidence="7 8">E14</strain>
    </source>
</reference>
<gene>
    <name evidence="7" type="ORF">bsdE14_32260</name>
</gene>
<dbReference type="SUPFAM" id="SSF64167">
    <property type="entry name" value="SurE-like"/>
    <property type="match status" value="1"/>
</dbReference>
<dbReference type="EC" id="3.1.3.5" evidence="3"/>
<evidence type="ECO:0000256" key="5">
    <source>
        <dbReference type="ARBA" id="ARBA00022801"/>
    </source>
</evidence>
<dbReference type="RefSeq" id="WP_264851140.1">
    <property type="nucleotide sequence ID" value="NZ_BRXR01000001.1"/>
</dbReference>
<name>A0ABQ5N9H0_9CLOT</name>
<evidence type="ECO:0000256" key="2">
    <source>
        <dbReference type="ARBA" id="ARBA00011062"/>
    </source>
</evidence>
<accession>A0ABQ5N9H0</accession>
<evidence type="ECO:0000313" key="7">
    <source>
        <dbReference type="EMBL" id="GLC31816.1"/>
    </source>
</evidence>
<keyword evidence="8" id="KW-1185">Reference proteome</keyword>
<evidence type="ECO:0000259" key="6">
    <source>
        <dbReference type="Pfam" id="PF01975"/>
    </source>
</evidence>
<dbReference type="PANTHER" id="PTHR30457:SF0">
    <property type="entry name" value="PHOSPHATASE, PUTATIVE (AFU_ORTHOLOGUE AFUA_4G01070)-RELATED"/>
    <property type="match status" value="1"/>
</dbReference>
<dbReference type="NCBIfam" id="TIGR00087">
    <property type="entry name" value="surE"/>
    <property type="match status" value="1"/>
</dbReference>
<dbReference type="Gene3D" id="3.40.1210.10">
    <property type="entry name" value="Survival protein SurE-like phosphatase/nucleotidase"/>
    <property type="match status" value="1"/>
</dbReference>
<protein>
    <recommendedName>
        <fullName evidence="3">5'-nucleotidase</fullName>
        <ecNumber evidence="3">3.1.3.5</ecNumber>
    </recommendedName>
</protein>
<comment type="similarity">
    <text evidence="2">Belongs to the SurE nucleotidase family.</text>
</comment>